<dbReference type="AlphaFoldDB" id="A0A8X6SW04"/>
<dbReference type="Proteomes" id="UP000887159">
    <property type="component" value="Unassembled WGS sequence"/>
</dbReference>
<protein>
    <submittedName>
        <fullName evidence="1">Uncharacterized protein</fullName>
    </submittedName>
</protein>
<sequence>MDWRRGEYSPALVVSAATTHIIFGPIELQARSACVLGGHLVTSGIEPMPYGLESDAVTTWLPTGPTNFNNLHSTISHYI</sequence>
<proteinExistence type="predicted"/>
<name>A0A8X6SW04_TRICX</name>
<reference evidence="1" key="1">
    <citation type="submission" date="2020-08" db="EMBL/GenBank/DDBJ databases">
        <title>Multicomponent nature underlies the extraordinary mechanical properties of spider dragline silk.</title>
        <authorList>
            <person name="Kono N."/>
            <person name="Nakamura H."/>
            <person name="Mori M."/>
            <person name="Yoshida Y."/>
            <person name="Ohtoshi R."/>
            <person name="Malay A.D."/>
            <person name="Moran D.A.P."/>
            <person name="Tomita M."/>
            <person name="Numata K."/>
            <person name="Arakawa K."/>
        </authorList>
    </citation>
    <scope>NUCLEOTIDE SEQUENCE</scope>
</reference>
<accession>A0A8X6SW04</accession>
<evidence type="ECO:0000313" key="1">
    <source>
        <dbReference type="EMBL" id="GFY18420.1"/>
    </source>
</evidence>
<organism evidence="1 2">
    <name type="scientific">Trichonephila clavipes</name>
    <name type="common">Golden silk orbweaver</name>
    <name type="synonym">Nephila clavipes</name>
    <dbReference type="NCBI Taxonomy" id="2585209"/>
    <lineage>
        <taxon>Eukaryota</taxon>
        <taxon>Metazoa</taxon>
        <taxon>Ecdysozoa</taxon>
        <taxon>Arthropoda</taxon>
        <taxon>Chelicerata</taxon>
        <taxon>Arachnida</taxon>
        <taxon>Araneae</taxon>
        <taxon>Araneomorphae</taxon>
        <taxon>Entelegynae</taxon>
        <taxon>Araneoidea</taxon>
        <taxon>Nephilidae</taxon>
        <taxon>Trichonephila</taxon>
    </lineage>
</organism>
<dbReference type="EMBL" id="BMAU01021349">
    <property type="protein sequence ID" value="GFY18420.1"/>
    <property type="molecule type" value="Genomic_DNA"/>
</dbReference>
<evidence type="ECO:0000313" key="2">
    <source>
        <dbReference type="Proteomes" id="UP000887159"/>
    </source>
</evidence>
<gene>
    <name evidence="1" type="ORF">TNCV_2396491</name>
</gene>
<comment type="caution">
    <text evidence="1">The sequence shown here is derived from an EMBL/GenBank/DDBJ whole genome shotgun (WGS) entry which is preliminary data.</text>
</comment>
<keyword evidence="2" id="KW-1185">Reference proteome</keyword>